<evidence type="ECO:0000313" key="1">
    <source>
        <dbReference type="EMBL" id="CAI2373222.1"/>
    </source>
</evidence>
<sequence>MVPFISQNCKLSINPSRNMSPLRDSFEIDNFEELIEYDFIDANLGQSRDKKKLAKILGVEYKEPKPNGLKKYQELQKTFKKTDRTTKNPFGTRNSNHLSNFDTQKWLRARNPSFPTQRYKKKAFKDKIMKSINIKENTKELLKTNAHLAIQTEKSLENIEHFLDTFKGDGQGKVCSNIQKAIKNLIKDPKPDKYQNLHKDIYPLKKDFLSARNKKSIQTVDVDVSVSPKERKHVKLPDLNPMTIRKYLKKDLEENKVNDWESIKPKFKNYKKKSISKKKMSLQKPHYGFSPFPPNFSPRNLGETLKKILRE</sequence>
<dbReference type="EMBL" id="CAMPGE010014557">
    <property type="protein sequence ID" value="CAI2373222.1"/>
    <property type="molecule type" value="Genomic_DNA"/>
</dbReference>
<dbReference type="Proteomes" id="UP001295684">
    <property type="component" value="Unassembled WGS sequence"/>
</dbReference>
<proteinExistence type="predicted"/>
<dbReference type="AlphaFoldDB" id="A0AAD2CX47"/>
<comment type="caution">
    <text evidence="1">The sequence shown here is derived from an EMBL/GenBank/DDBJ whole genome shotgun (WGS) entry which is preliminary data.</text>
</comment>
<organism evidence="1 2">
    <name type="scientific">Euplotes crassus</name>
    <dbReference type="NCBI Taxonomy" id="5936"/>
    <lineage>
        <taxon>Eukaryota</taxon>
        <taxon>Sar</taxon>
        <taxon>Alveolata</taxon>
        <taxon>Ciliophora</taxon>
        <taxon>Intramacronucleata</taxon>
        <taxon>Spirotrichea</taxon>
        <taxon>Hypotrichia</taxon>
        <taxon>Euplotida</taxon>
        <taxon>Euplotidae</taxon>
        <taxon>Moneuplotes</taxon>
    </lineage>
</organism>
<reference evidence="1" key="1">
    <citation type="submission" date="2023-07" db="EMBL/GenBank/DDBJ databases">
        <authorList>
            <consortium name="AG Swart"/>
            <person name="Singh M."/>
            <person name="Singh A."/>
            <person name="Seah K."/>
            <person name="Emmerich C."/>
        </authorList>
    </citation>
    <scope>NUCLEOTIDE SEQUENCE</scope>
    <source>
        <strain evidence="1">DP1</strain>
    </source>
</reference>
<name>A0AAD2CX47_EUPCR</name>
<protein>
    <submittedName>
        <fullName evidence="1">Uncharacterized protein</fullName>
    </submittedName>
</protein>
<evidence type="ECO:0000313" key="2">
    <source>
        <dbReference type="Proteomes" id="UP001295684"/>
    </source>
</evidence>
<gene>
    <name evidence="1" type="ORF">ECRASSUSDP1_LOCUS14562</name>
</gene>
<accession>A0AAD2CX47</accession>
<keyword evidence="2" id="KW-1185">Reference proteome</keyword>